<dbReference type="InterPro" id="IPR032580">
    <property type="entry name" value="SatD"/>
</dbReference>
<keyword evidence="2" id="KW-1185">Reference proteome</keyword>
<evidence type="ECO:0000313" key="2">
    <source>
        <dbReference type="Proteomes" id="UP000219193"/>
    </source>
</evidence>
<name>A0A285X9F6_9FLAO</name>
<gene>
    <name evidence="1" type="ORF">SAMN06296241_2631</name>
</gene>
<protein>
    <submittedName>
        <fullName evidence="1">SatD family (SatD)</fullName>
    </submittedName>
</protein>
<dbReference type="Proteomes" id="UP000219193">
    <property type="component" value="Unassembled WGS sequence"/>
</dbReference>
<proteinExistence type="predicted"/>
<dbReference type="RefSeq" id="WP_097056843.1">
    <property type="nucleotide sequence ID" value="NZ_OCMF01000004.1"/>
</dbReference>
<dbReference type="Pfam" id="PF16264">
    <property type="entry name" value="SatD"/>
    <property type="match status" value="1"/>
</dbReference>
<accession>A0A285X9F6</accession>
<dbReference type="EMBL" id="OCMF01000004">
    <property type="protein sequence ID" value="SOC81059.1"/>
    <property type="molecule type" value="Genomic_DNA"/>
</dbReference>
<dbReference type="AlphaFoldDB" id="A0A285X9F6"/>
<sequence length="199" mass="22405">MLAVITGDIINSRQEPAEQWLALLKEVLTQYGKTPQQWEIFRGDSFQLALEPEKALFAALHIKSGLKQFRNLDVRMAIGIGDQNHKAKNISESNGTAFIRSGEGFEVLKKQNLGIFSGNTDFDEMLNLMMSLALLTIDNWSPTVATIIQASLEHPENSQTELAALLNRSQSSISEGLKRGGYDEVLRLEEFYRQQIHRL</sequence>
<organism evidence="1 2">
    <name type="scientific">Salinimicrobium sediminis</name>
    <dbReference type="NCBI Taxonomy" id="1343891"/>
    <lineage>
        <taxon>Bacteria</taxon>
        <taxon>Pseudomonadati</taxon>
        <taxon>Bacteroidota</taxon>
        <taxon>Flavobacteriia</taxon>
        <taxon>Flavobacteriales</taxon>
        <taxon>Flavobacteriaceae</taxon>
        <taxon>Salinimicrobium</taxon>
    </lineage>
</organism>
<dbReference type="OrthoDB" id="7064118at2"/>
<evidence type="ECO:0000313" key="1">
    <source>
        <dbReference type="EMBL" id="SOC81059.1"/>
    </source>
</evidence>
<reference evidence="2" key="1">
    <citation type="submission" date="2017-09" db="EMBL/GenBank/DDBJ databases">
        <authorList>
            <person name="Varghese N."/>
            <person name="Submissions S."/>
        </authorList>
    </citation>
    <scope>NUCLEOTIDE SEQUENCE [LARGE SCALE GENOMIC DNA]</scope>
    <source>
        <strain evidence="2">CGMCC 1.12641</strain>
    </source>
</reference>